<reference evidence="2" key="1">
    <citation type="submission" date="2016-10" db="EMBL/GenBank/DDBJ databases">
        <authorList>
            <person name="Benchimol M."/>
            <person name="Almeida L.G."/>
            <person name="Vasconcelos A.T."/>
            <person name="Perreira-Neves A."/>
            <person name="Rosa I.A."/>
            <person name="Tasca T."/>
            <person name="Bogo M.R."/>
            <person name="de Souza W."/>
        </authorList>
    </citation>
    <scope>NUCLEOTIDE SEQUENCE [LARGE SCALE GENOMIC DNA]</scope>
    <source>
        <strain evidence="2">K</strain>
    </source>
</reference>
<proteinExistence type="predicted"/>
<dbReference type="OrthoDB" id="10654788at2759"/>
<evidence type="ECO:0000313" key="3">
    <source>
        <dbReference type="Proteomes" id="UP000179807"/>
    </source>
</evidence>
<keyword evidence="1" id="KW-0175">Coiled coil</keyword>
<dbReference type="AlphaFoldDB" id="A0A1J4J984"/>
<comment type="caution">
    <text evidence="2">The sequence shown here is derived from an EMBL/GenBank/DDBJ whole genome shotgun (WGS) entry which is preliminary data.</text>
</comment>
<feature type="coiled-coil region" evidence="1">
    <location>
        <begin position="2"/>
        <end position="88"/>
    </location>
</feature>
<dbReference type="Proteomes" id="UP000179807">
    <property type="component" value="Unassembled WGS sequence"/>
</dbReference>
<accession>A0A1J4J984</accession>
<gene>
    <name evidence="2" type="ORF">TRFO_11466</name>
</gene>
<dbReference type="EMBL" id="MLAK01001359">
    <property type="protein sequence ID" value="OHS93981.1"/>
    <property type="molecule type" value="Genomic_DNA"/>
</dbReference>
<dbReference type="GeneID" id="94830753"/>
<organism evidence="2 3">
    <name type="scientific">Tritrichomonas foetus</name>
    <dbReference type="NCBI Taxonomy" id="1144522"/>
    <lineage>
        <taxon>Eukaryota</taxon>
        <taxon>Metamonada</taxon>
        <taxon>Parabasalia</taxon>
        <taxon>Tritrichomonadida</taxon>
        <taxon>Tritrichomonadidae</taxon>
        <taxon>Tritrichomonas</taxon>
    </lineage>
</organism>
<dbReference type="RefSeq" id="XP_068347118.1">
    <property type="nucleotide sequence ID" value="XM_068496049.1"/>
</dbReference>
<dbReference type="VEuPathDB" id="TrichDB:TRFO_11466"/>
<sequence length="331" mass="38434">MLKSDDELIEKIQSLIKSAEEDEKTAIELRRQIEEYNLTQTQEDYKIDDAKVLLKKQNEYVSAKVEELQRHQRKLEEMKAQISQAHRKEQDFIIKCQPIAEMLKTKVSSNDFFRTLREKMGGMDKNTARALVNLAEAAHIDIPDFHNFDAARFFDSVSYAYEKLLRRDNQQNKMNQEVVDKIRKTKDDINLKKKKIKSLSTFIDTTRSQIDQRQNEILQETTMRQTELNTKISDIQAKERKHIQAALQMTNQSVDTTKMSVDQMIEAQCSQIAHYAKALQDARTARNIKKKNSSMRLMKGIQVVESAADAISVANRRLIRNIRPISSALEK</sequence>
<evidence type="ECO:0000313" key="2">
    <source>
        <dbReference type="EMBL" id="OHS93981.1"/>
    </source>
</evidence>
<evidence type="ECO:0000256" key="1">
    <source>
        <dbReference type="SAM" id="Coils"/>
    </source>
</evidence>
<name>A0A1J4J984_9EUKA</name>
<keyword evidence="3" id="KW-1185">Reference proteome</keyword>
<protein>
    <submittedName>
        <fullName evidence="2">Uncharacterized protein</fullName>
    </submittedName>
</protein>